<reference evidence="12 13" key="1">
    <citation type="submission" date="2020-08" db="EMBL/GenBank/DDBJ databases">
        <title>Genomic Encyclopedia of Type Strains, Phase IV (KMG-IV): sequencing the most valuable type-strain genomes for metagenomic binning, comparative biology and taxonomic classification.</title>
        <authorList>
            <person name="Goeker M."/>
        </authorList>
    </citation>
    <scope>NUCLEOTIDE SEQUENCE [LARGE SCALE GENOMIC DNA]</scope>
    <source>
        <strain evidence="12 13">DSM 15581</strain>
    </source>
</reference>
<keyword evidence="9" id="KW-1003">Cell membrane</keyword>
<keyword evidence="5 9" id="KW-0460">Magnesium</keyword>
<comment type="caution">
    <text evidence="12">The sequence shown here is derived from an EMBL/GenBank/DDBJ whole genome shotgun (WGS) entry which is preliminary data.</text>
</comment>
<comment type="function">
    <text evidence="9">Acts as a magnesium transporter.</text>
</comment>
<protein>
    <recommendedName>
        <fullName evidence="9">Magnesium transporter MgtE</fullName>
    </recommendedName>
</protein>
<organism evidence="12 13">
    <name type="scientific">Sphingomonas aquatilis</name>
    <dbReference type="NCBI Taxonomy" id="93063"/>
    <lineage>
        <taxon>Bacteria</taxon>
        <taxon>Pseudomonadati</taxon>
        <taxon>Pseudomonadota</taxon>
        <taxon>Alphaproteobacteria</taxon>
        <taxon>Sphingomonadales</taxon>
        <taxon>Sphingomonadaceae</taxon>
        <taxon>Sphingomonas</taxon>
    </lineage>
</organism>
<evidence type="ECO:0000259" key="11">
    <source>
        <dbReference type="PROSITE" id="PS51371"/>
    </source>
</evidence>
<evidence type="ECO:0000256" key="4">
    <source>
        <dbReference type="ARBA" id="ARBA00022692"/>
    </source>
</evidence>
<feature type="transmembrane region" description="Helical" evidence="9">
    <location>
        <begin position="441"/>
        <end position="465"/>
    </location>
</feature>
<feature type="region of interest" description="Disordered" evidence="10">
    <location>
        <begin position="1"/>
        <end position="23"/>
    </location>
</feature>
<dbReference type="SMART" id="SM00924">
    <property type="entry name" value="MgtE_N"/>
    <property type="match status" value="1"/>
</dbReference>
<name>A0AAW3TT04_9SPHN</name>
<keyword evidence="3 9" id="KW-0813">Transport</keyword>
<keyword evidence="13" id="KW-1185">Reference proteome</keyword>
<keyword evidence="6 9" id="KW-1133">Transmembrane helix</keyword>
<dbReference type="Pfam" id="PF01769">
    <property type="entry name" value="MgtE"/>
    <property type="match status" value="1"/>
</dbReference>
<evidence type="ECO:0000256" key="9">
    <source>
        <dbReference type="RuleBase" id="RU362011"/>
    </source>
</evidence>
<dbReference type="AlphaFoldDB" id="A0AAW3TT04"/>
<dbReference type="PANTHER" id="PTHR43773">
    <property type="entry name" value="MAGNESIUM TRANSPORTER MGTE"/>
    <property type="match status" value="1"/>
</dbReference>
<evidence type="ECO:0000256" key="6">
    <source>
        <dbReference type="ARBA" id="ARBA00022989"/>
    </source>
</evidence>
<dbReference type="InterPro" id="IPR036739">
    <property type="entry name" value="SLC41_membr_dom_sf"/>
</dbReference>
<evidence type="ECO:0000256" key="7">
    <source>
        <dbReference type="ARBA" id="ARBA00023136"/>
    </source>
</evidence>
<comment type="subunit">
    <text evidence="9">Homodimer.</text>
</comment>
<gene>
    <name evidence="12" type="ORF">GGR47_001450</name>
</gene>
<dbReference type="NCBIfam" id="TIGR00400">
    <property type="entry name" value="mgtE"/>
    <property type="match status" value="1"/>
</dbReference>
<dbReference type="CDD" id="cd04606">
    <property type="entry name" value="CBS_pair_Mg_transporter"/>
    <property type="match status" value="1"/>
</dbReference>
<dbReference type="GO" id="GO:0046872">
    <property type="term" value="F:metal ion binding"/>
    <property type="evidence" value="ECO:0007669"/>
    <property type="project" value="UniProtKB-KW"/>
</dbReference>
<keyword evidence="9" id="KW-0479">Metal-binding</keyword>
<evidence type="ECO:0000256" key="8">
    <source>
        <dbReference type="PROSITE-ProRule" id="PRU00703"/>
    </source>
</evidence>
<dbReference type="SUPFAM" id="SSF54631">
    <property type="entry name" value="CBS-domain pair"/>
    <property type="match status" value="1"/>
</dbReference>
<feature type="domain" description="CBS" evidence="11">
    <location>
        <begin position="221"/>
        <end position="277"/>
    </location>
</feature>
<dbReference type="SMART" id="SM00116">
    <property type="entry name" value="CBS"/>
    <property type="match status" value="2"/>
</dbReference>
<accession>A0AAW3TT04</accession>
<dbReference type="InterPro" id="IPR006669">
    <property type="entry name" value="MgtE_transporter"/>
</dbReference>
<dbReference type="PROSITE" id="PS51371">
    <property type="entry name" value="CBS"/>
    <property type="match status" value="1"/>
</dbReference>
<dbReference type="Pfam" id="PF03448">
    <property type="entry name" value="MgtE_N"/>
    <property type="match status" value="1"/>
</dbReference>
<evidence type="ECO:0000256" key="2">
    <source>
        <dbReference type="ARBA" id="ARBA00009749"/>
    </source>
</evidence>
<dbReference type="EMBL" id="JACIDB010000002">
    <property type="protein sequence ID" value="MBB3875215.1"/>
    <property type="molecule type" value="Genomic_DNA"/>
</dbReference>
<dbReference type="InterPro" id="IPR006667">
    <property type="entry name" value="SLC41_membr_dom"/>
</dbReference>
<dbReference type="InterPro" id="IPR046342">
    <property type="entry name" value="CBS_dom_sf"/>
</dbReference>
<evidence type="ECO:0000256" key="1">
    <source>
        <dbReference type="ARBA" id="ARBA00004141"/>
    </source>
</evidence>
<dbReference type="GO" id="GO:0015095">
    <property type="term" value="F:magnesium ion transmembrane transporter activity"/>
    <property type="evidence" value="ECO:0007669"/>
    <property type="project" value="UniProtKB-UniRule"/>
</dbReference>
<dbReference type="Gene3D" id="1.10.357.20">
    <property type="entry name" value="SLC41 divalent cation transporters, integral membrane domain"/>
    <property type="match status" value="1"/>
</dbReference>
<feature type="transmembrane region" description="Helical" evidence="9">
    <location>
        <begin position="376"/>
        <end position="398"/>
    </location>
</feature>
<dbReference type="Pfam" id="PF00571">
    <property type="entry name" value="CBS"/>
    <property type="match status" value="1"/>
</dbReference>
<comment type="similarity">
    <text evidence="2 9">Belongs to the SLC41A transporter family.</text>
</comment>
<feature type="transmembrane region" description="Helical" evidence="9">
    <location>
        <begin position="329"/>
        <end position="355"/>
    </location>
</feature>
<dbReference type="RefSeq" id="WP_063686601.1">
    <property type="nucleotide sequence ID" value="NZ_JACIDB010000002.1"/>
</dbReference>
<sequence>MSDTELPEMLAPEQDELDEDDRLRPEFVDAVLDAVRAGDDEEARALVEPLHPADIADLFELTPHEDRAGLARALKDLLDGDVFAEMNDYVREDLIDALTPTEVADIASELDTDDAVAIIEDLEEADQRAVLRALDPDDRAAIEEALSYPEETAGRLMQRELIAVPDHWTVGDVIDFLRHHEELTTDFWEIFVVDAGHHPVGTCQLSWILRTPRSIAIGDVMKREQTLIPVDMDQEEVALRFQKYALISAAVVDASDRLVGMITVDDIVHIIQQEAGEDALRLSGAGEGDINEPIRFTVRTRIAWLVVNLGATMLSASVVGLFQGEIARFALLAALMPIVSALGGNAGTQTLAVVVRALATNQLTSSNTVRMLAREFQIALCNGGALGLVGAVGSYVILGNLQLSIVFAIAMVINSIVAGLVGVIVPVALDKANVDPAVSSAVFVTTATDVMGFFSFLGLASLWGLGG</sequence>
<dbReference type="Gene3D" id="1.25.60.10">
    <property type="entry name" value="MgtE N-terminal domain-like"/>
    <property type="match status" value="1"/>
</dbReference>
<feature type="transmembrane region" description="Helical" evidence="9">
    <location>
        <begin position="302"/>
        <end position="323"/>
    </location>
</feature>
<evidence type="ECO:0000313" key="12">
    <source>
        <dbReference type="EMBL" id="MBB3875215.1"/>
    </source>
</evidence>
<comment type="subcellular location">
    <subcellularLocation>
        <location evidence="9">Cell membrane</location>
        <topology evidence="9">Multi-pass membrane protein</topology>
    </subcellularLocation>
    <subcellularLocation>
        <location evidence="1">Membrane</location>
        <topology evidence="1">Multi-pass membrane protein</topology>
    </subcellularLocation>
</comment>
<proteinExistence type="inferred from homology"/>
<feature type="transmembrane region" description="Helical" evidence="9">
    <location>
        <begin position="404"/>
        <end position="429"/>
    </location>
</feature>
<keyword evidence="8" id="KW-0129">CBS domain</keyword>
<evidence type="ECO:0000256" key="10">
    <source>
        <dbReference type="SAM" id="MobiDB-lite"/>
    </source>
</evidence>
<dbReference type="GO" id="GO:0005886">
    <property type="term" value="C:plasma membrane"/>
    <property type="evidence" value="ECO:0007669"/>
    <property type="project" value="UniProtKB-SubCell"/>
</dbReference>
<dbReference type="InterPro" id="IPR000644">
    <property type="entry name" value="CBS_dom"/>
</dbReference>
<dbReference type="PANTHER" id="PTHR43773:SF1">
    <property type="entry name" value="MAGNESIUM TRANSPORTER MGTE"/>
    <property type="match status" value="1"/>
</dbReference>
<dbReference type="SUPFAM" id="SSF161093">
    <property type="entry name" value="MgtE membrane domain-like"/>
    <property type="match status" value="1"/>
</dbReference>
<dbReference type="SUPFAM" id="SSF158791">
    <property type="entry name" value="MgtE N-terminal domain-like"/>
    <property type="match status" value="1"/>
</dbReference>
<dbReference type="InterPro" id="IPR038076">
    <property type="entry name" value="MgtE_N_sf"/>
</dbReference>
<evidence type="ECO:0000256" key="3">
    <source>
        <dbReference type="ARBA" id="ARBA00022448"/>
    </source>
</evidence>
<dbReference type="Proteomes" id="UP000528945">
    <property type="component" value="Unassembled WGS sequence"/>
</dbReference>
<evidence type="ECO:0000313" key="13">
    <source>
        <dbReference type="Proteomes" id="UP000528945"/>
    </source>
</evidence>
<dbReference type="InterPro" id="IPR006668">
    <property type="entry name" value="Mg_transptr_MgtE_intracell_dom"/>
</dbReference>
<keyword evidence="4 9" id="KW-0812">Transmembrane</keyword>
<evidence type="ECO:0000256" key="5">
    <source>
        <dbReference type="ARBA" id="ARBA00022842"/>
    </source>
</evidence>
<keyword evidence="7 9" id="KW-0472">Membrane</keyword>
<dbReference type="Gene3D" id="3.10.580.10">
    <property type="entry name" value="CBS-domain"/>
    <property type="match status" value="1"/>
</dbReference>